<proteinExistence type="inferred from homology"/>
<keyword evidence="7" id="KW-0677">Repeat</keyword>
<dbReference type="FunFam" id="3.80.10.10:FF:000213">
    <property type="entry name" value="Tyrosine-sulfated glycopeptide receptor 1"/>
    <property type="match status" value="1"/>
</dbReference>
<dbReference type="AlphaFoldDB" id="A0AAE1IQ85"/>
<dbReference type="Proteomes" id="UP001293593">
    <property type="component" value="Unassembled WGS sequence"/>
</dbReference>
<feature type="transmembrane region" description="Helical" evidence="12">
    <location>
        <begin position="479"/>
        <end position="502"/>
    </location>
</feature>
<keyword evidence="8 12" id="KW-1133">Transmembrane helix</keyword>
<comment type="subcellular location">
    <subcellularLocation>
        <location evidence="1">Cell membrane</location>
        <topology evidence="1">Single-pass type I membrane protein</topology>
    </subcellularLocation>
</comment>
<evidence type="ECO:0000256" key="3">
    <source>
        <dbReference type="ARBA" id="ARBA00022475"/>
    </source>
</evidence>
<evidence type="ECO:0000313" key="13">
    <source>
        <dbReference type="EMBL" id="KAK4253333.1"/>
    </source>
</evidence>
<evidence type="ECO:0000256" key="11">
    <source>
        <dbReference type="ARBA" id="ARBA00023180"/>
    </source>
</evidence>
<dbReference type="InterPro" id="IPR003591">
    <property type="entry name" value="Leu-rich_rpt_typical-subtyp"/>
</dbReference>
<evidence type="ECO:0000256" key="4">
    <source>
        <dbReference type="ARBA" id="ARBA00022614"/>
    </source>
</evidence>
<keyword evidence="10" id="KW-0675">Receptor</keyword>
<keyword evidence="6" id="KW-0732">Signal</keyword>
<evidence type="ECO:0000256" key="1">
    <source>
        <dbReference type="ARBA" id="ARBA00004251"/>
    </source>
</evidence>
<keyword evidence="4" id="KW-0433">Leucine-rich repeat</keyword>
<reference evidence="13" key="1">
    <citation type="submission" date="2023-10" db="EMBL/GenBank/DDBJ databases">
        <title>Chromosome-level genome of the transformable northern wattle, Acacia crassicarpa.</title>
        <authorList>
            <person name="Massaro I."/>
            <person name="Sinha N.R."/>
            <person name="Poethig S."/>
            <person name="Leichty A.R."/>
        </authorList>
    </citation>
    <scope>NUCLEOTIDE SEQUENCE</scope>
    <source>
        <strain evidence="13">Acra3RX</strain>
        <tissue evidence="13">Leaf</tissue>
    </source>
</reference>
<evidence type="ECO:0000256" key="10">
    <source>
        <dbReference type="ARBA" id="ARBA00023170"/>
    </source>
</evidence>
<comment type="similarity">
    <text evidence="2">Belongs to the RLP family.</text>
</comment>
<evidence type="ECO:0000313" key="14">
    <source>
        <dbReference type="Proteomes" id="UP001293593"/>
    </source>
</evidence>
<dbReference type="InterPro" id="IPR032675">
    <property type="entry name" value="LRR_dom_sf"/>
</dbReference>
<dbReference type="Pfam" id="PF00560">
    <property type="entry name" value="LRR_1"/>
    <property type="match status" value="2"/>
</dbReference>
<dbReference type="EMBL" id="JAWXYG010000016">
    <property type="protein sequence ID" value="KAK4253333.1"/>
    <property type="molecule type" value="Genomic_DNA"/>
</dbReference>
<dbReference type="FunFam" id="3.80.10.10:FF:000041">
    <property type="entry name" value="LRR receptor-like serine/threonine-protein kinase ERECTA"/>
    <property type="match status" value="1"/>
</dbReference>
<organism evidence="13 14">
    <name type="scientific">Acacia crassicarpa</name>
    <name type="common">northern wattle</name>
    <dbReference type="NCBI Taxonomy" id="499986"/>
    <lineage>
        <taxon>Eukaryota</taxon>
        <taxon>Viridiplantae</taxon>
        <taxon>Streptophyta</taxon>
        <taxon>Embryophyta</taxon>
        <taxon>Tracheophyta</taxon>
        <taxon>Spermatophyta</taxon>
        <taxon>Magnoliopsida</taxon>
        <taxon>eudicotyledons</taxon>
        <taxon>Gunneridae</taxon>
        <taxon>Pentapetalae</taxon>
        <taxon>rosids</taxon>
        <taxon>fabids</taxon>
        <taxon>Fabales</taxon>
        <taxon>Fabaceae</taxon>
        <taxon>Caesalpinioideae</taxon>
        <taxon>mimosoid clade</taxon>
        <taxon>Acacieae</taxon>
        <taxon>Acacia</taxon>
    </lineage>
</organism>
<dbReference type="SUPFAM" id="SSF52058">
    <property type="entry name" value="L domain-like"/>
    <property type="match status" value="2"/>
</dbReference>
<keyword evidence="11" id="KW-0325">Glycoprotein</keyword>
<dbReference type="PRINTS" id="PR00019">
    <property type="entry name" value="LEURICHRPT"/>
</dbReference>
<dbReference type="InterPro" id="IPR001611">
    <property type="entry name" value="Leu-rich_rpt"/>
</dbReference>
<comment type="caution">
    <text evidence="13">The sequence shown here is derived from an EMBL/GenBank/DDBJ whole genome shotgun (WGS) entry which is preliminary data.</text>
</comment>
<keyword evidence="9 12" id="KW-0472">Membrane</keyword>
<dbReference type="InterPro" id="IPR046956">
    <property type="entry name" value="RLP23-like"/>
</dbReference>
<evidence type="ECO:0000256" key="12">
    <source>
        <dbReference type="SAM" id="Phobius"/>
    </source>
</evidence>
<evidence type="ECO:0000256" key="9">
    <source>
        <dbReference type="ARBA" id="ARBA00023136"/>
    </source>
</evidence>
<dbReference type="PROSITE" id="PS51450">
    <property type="entry name" value="LRR"/>
    <property type="match status" value="1"/>
</dbReference>
<gene>
    <name evidence="13" type="ORF">QN277_010655</name>
</gene>
<sequence>MNESDSILSSVLNMTTLKLAGCKLGTFPAFLRHQSKLSDLDLSDNQIQGSIPSWIWKLESLTYLNLSHNFLTDFERPLQDLSSSLTLLDLHDNQIHGQIPFLPRRAVYLDYSANRFSSVVIPANTGDYPAYTIFLSLSNNSFHGHIPTFFCNFSSLQVLDLSLNNFSGSIPSCLMAMTETLAILNLRKNGLRGVIPDEFPTLCALRTLDLNGNQLDGPMPKSLVNCVKVEVLDLGINRIVDGFPCSLKNISTLRVLVLRQNNFHGSIGCPNTNDIWKTLQIADLASNNFTGVLPGKSFTTWEGMMPDEAQTLQYEITINVYYQDTVSISSKGRRVQWVKILTFFTAIDFSCNHLVGKIPEEMMNFEALYILNLLNNALTGQIPSSIGNLRKLESLDLSNNSLTGEIPAQMADLNFLSSLNLSYNHLDGRIPTGTQIQSFEAYSFIGNHGLCGPPLTTNCSINEKPGTSRTSHSENSINWNFISVEVGFVFGIGIVLLPLFFWNPWRTWYWQHIDDLLYRVFPQLNFRYECRGGKYYRTLRWQSH</sequence>
<dbReference type="SMART" id="SM00369">
    <property type="entry name" value="LRR_TYP"/>
    <property type="match status" value="4"/>
</dbReference>
<dbReference type="PANTHER" id="PTHR48061">
    <property type="entry name" value="LEUCINE-RICH REPEAT RECEPTOR PROTEIN KINASE EMS1-LIKE-RELATED"/>
    <property type="match status" value="1"/>
</dbReference>
<keyword evidence="3" id="KW-1003">Cell membrane</keyword>
<dbReference type="GO" id="GO:0005886">
    <property type="term" value="C:plasma membrane"/>
    <property type="evidence" value="ECO:0007669"/>
    <property type="project" value="UniProtKB-SubCell"/>
</dbReference>
<keyword evidence="14" id="KW-1185">Reference proteome</keyword>
<evidence type="ECO:0000256" key="7">
    <source>
        <dbReference type="ARBA" id="ARBA00022737"/>
    </source>
</evidence>
<evidence type="ECO:0000256" key="5">
    <source>
        <dbReference type="ARBA" id="ARBA00022692"/>
    </source>
</evidence>
<name>A0AAE1IQ85_9FABA</name>
<evidence type="ECO:0000256" key="2">
    <source>
        <dbReference type="ARBA" id="ARBA00009592"/>
    </source>
</evidence>
<dbReference type="PANTHER" id="PTHR48061:SF2">
    <property type="entry name" value="RECEPTOR LIKE PROTEIN 30-LIKE"/>
    <property type="match status" value="1"/>
</dbReference>
<protein>
    <submittedName>
        <fullName evidence="13">Uncharacterized protein</fullName>
    </submittedName>
</protein>
<dbReference type="Pfam" id="PF13855">
    <property type="entry name" value="LRR_8"/>
    <property type="match status" value="3"/>
</dbReference>
<accession>A0AAE1IQ85</accession>
<evidence type="ECO:0000256" key="8">
    <source>
        <dbReference type="ARBA" id="ARBA00022989"/>
    </source>
</evidence>
<dbReference type="Gene3D" id="3.80.10.10">
    <property type="entry name" value="Ribonuclease Inhibitor"/>
    <property type="match status" value="2"/>
</dbReference>
<evidence type="ECO:0000256" key="6">
    <source>
        <dbReference type="ARBA" id="ARBA00022729"/>
    </source>
</evidence>
<keyword evidence="5 12" id="KW-0812">Transmembrane</keyword>